<evidence type="ECO:0000313" key="3">
    <source>
        <dbReference type="Proteomes" id="UP000030152"/>
    </source>
</evidence>
<dbReference type="RefSeq" id="WP_020212075.1">
    <property type="nucleotide sequence ID" value="NZ_JRLX01000002.1"/>
</dbReference>
<feature type="transmembrane region" description="Helical" evidence="1">
    <location>
        <begin position="151"/>
        <end position="173"/>
    </location>
</feature>
<protein>
    <recommendedName>
        <fullName evidence="4">Beta-carotene 15,15'-monooxygenase</fullName>
    </recommendedName>
</protein>
<evidence type="ECO:0008006" key="4">
    <source>
        <dbReference type="Google" id="ProtNLM"/>
    </source>
</evidence>
<organism evidence="2 3">
    <name type="scientific">Flavobacterium rivuli WB 3.3-2 = DSM 21788</name>
    <dbReference type="NCBI Taxonomy" id="1121895"/>
    <lineage>
        <taxon>Bacteria</taxon>
        <taxon>Pseudomonadati</taxon>
        <taxon>Bacteroidota</taxon>
        <taxon>Flavobacteriia</taxon>
        <taxon>Flavobacteriales</taxon>
        <taxon>Flavobacteriaceae</taxon>
        <taxon>Flavobacterium</taxon>
    </lineage>
</organism>
<proteinExistence type="predicted"/>
<feature type="transmembrane region" description="Helical" evidence="1">
    <location>
        <begin position="38"/>
        <end position="57"/>
    </location>
</feature>
<gene>
    <name evidence="2" type="ORF">Q765_04200</name>
</gene>
<keyword evidence="1" id="KW-0812">Transmembrane</keyword>
<feature type="transmembrane region" description="Helical" evidence="1">
    <location>
        <begin position="115"/>
        <end position="139"/>
    </location>
</feature>
<dbReference type="Proteomes" id="UP000030152">
    <property type="component" value="Unassembled WGS sequence"/>
</dbReference>
<reference evidence="2 3" key="1">
    <citation type="submission" date="2013-09" db="EMBL/GenBank/DDBJ databases">
        <authorList>
            <person name="Zeng Z."/>
            <person name="Chen C."/>
        </authorList>
    </citation>
    <scope>NUCLEOTIDE SEQUENCE [LARGE SCALE GENOMIC DNA]</scope>
    <source>
        <strain evidence="2 3">WB 3.3-2</strain>
    </source>
</reference>
<dbReference type="STRING" id="1121895.GCA_000378485_00948"/>
<keyword evidence="3" id="KW-1185">Reference proteome</keyword>
<keyword evidence="1" id="KW-1133">Transmembrane helix</keyword>
<sequence>MDELDKLKNSWKKEENVYPKFSELDIYAMLHKKSSSEVKWILIISLIEFALWGSFSLLTTLSGADYSQALFLDVIDYLHYVVLVVFIVAFYFNFRKISSQQPVKKLMQNIIRVRRIVKAYVFYMIGMITFGLICGVIMYDDNNPQESNTPVYIVAFVFIPLLVLLIAVVYNSLYGRLLKKLNSNYIELKKIKDQ</sequence>
<evidence type="ECO:0000313" key="2">
    <source>
        <dbReference type="EMBL" id="KGO88243.1"/>
    </source>
</evidence>
<dbReference type="OrthoDB" id="709028at2"/>
<dbReference type="eggNOG" id="ENOG5031FYV">
    <property type="taxonomic scope" value="Bacteria"/>
</dbReference>
<comment type="caution">
    <text evidence="2">The sequence shown here is derived from an EMBL/GenBank/DDBJ whole genome shotgun (WGS) entry which is preliminary data.</text>
</comment>
<evidence type="ECO:0000256" key="1">
    <source>
        <dbReference type="SAM" id="Phobius"/>
    </source>
</evidence>
<keyword evidence="1" id="KW-0472">Membrane</keyword>
<name>A0A0A2M9Z1_9FLAO</name>
<dbReference type="AlphaFoldDB" id="A0A0A2M9Z1"/>
<accession>A0A0A2M9Z1</accession>
<dbReference type="EMBL" id="JRLX01000002">
    <property type="protein sequence ID" value="KGO88243.1"/>
    <property type="molecule type" value="Genomic_DNA"/>
</dbReference>
<feature type="transmembrane region" description="Helical" evidence="1">
    <location>
        <begin position="77"/>
        <end position="94"/>
    </location>
</feature>